<feature type="domain" description="VOC" evidence="1">
    <location>
        <begin position="2"/>
        <end position="122"/>
    </location>
</feature>
<sequence>MKLEHFALNVDDPVAMAAWYVDNLGMQVVRQMQEAPYTTFLADDSGRIMLEIYRNPANEVPDYRHMNPLLVHLAYVSERPGEDKNRLMKAGAGFETEMQLEDGSHLVMLRDPWGLALQLCKRGVPMLLKEEVTGR</sequence>
<dbReference type="EMBL" id="BAABHC010000029">
    <property type="protein sequence ID" value="GAA4440950.1"/>
    <property type="molecule type" value="Genomic_DNA"/>
</dbReference>
<dbReference type="CDD" id="cd06587">
    <property type="entry name" value="VOC"/>
    <property type="match status" value="1"/>
</dbReference>
<protein>
    <recommendedName>
        <fullName evidence="1">VOC domain-containing protein</fullName>
    </recommendedName>
</protein>
<reference evidence="3" key="1">
    <citation type="journal article" date="2019" name="Int. J. Syst. Evol. Microbiol.">
        <title>The Global Catalogue of Microorganisms (GCM) 10K type strain sequencing project: providing services to taxonomists for standard genome sequencing and annotation.</title>
        <authorList>
            <consortium name="The Broad Institute Genomics Platform"/>
            <consortium name="The Broad Institute Genome Sequencing Center for Infectious Disease"/>
            <person name="Wu L."/>
            <person name="Ma J."/>
        </authorList>
    </citation>
    <scope>NUCLEOTIDE SEQUENCE [LARGE SCALE GENOMIC DNA]</scope>
    <source>
        <strain evidence="3">JCM 17926</strain>
    </source>
</reference>
<dbReference type="InterPro" id="IPR004360">
    <property type="entry name" value="Glyas_Fos-R_dOase_dom"/>
</dbReference>
<evidence type="ECO:0000313" key="3">
    <source>
        <dbReference type="Proteomes" id="UP001500552"/>
    </source>
</evidence>
<keyword evidence="3" id="KW-1185">Reference proteome</keyword>
<organism evidence="2 3">
    <name type="scientific">Pontibacter saemangeumensis</name>
    <dbReference type="NCBI Taxonomy" id="1084525"/>
    <lineage>
        <taxon>Bacteria</taxon>
        <taxon>Pseudomonadati</taxon>
        <taxon>Bacteroidota</taxon>
        <taxon>Cytophagia</taxon>
        <taxon>Cytophagales</taxon>
        <taxon>Hymenobacteraceae</taxon>
        <taxon>Pontibacter</taxon>
    </lineage>
</organism>
<dbReference type="SUPFAM" id="SSF54593">
    <property type="entry name" value="Glyoxalase/Bleomycin resistance protein/Dihydroxybiphenyl dioxygenase"/>
    <property type="match status" value="1"/>
</dbReference>
<dbReference type="InterPro" id="IPR029068">
    <property type="entry name" value="Glyas_Bleomycin-R_OHBP_Dase"/>
</dbReference>
<dbReference type="InterPro" id="IPR037523">
    <property type="entry name" value="VOC_core"/>
</dbReference>
<comment type="caution">
    <text evidence="2">The sequence shown here is derived from an EMBL/GenBank/DDBJ whole genome shotgun (WGS) entry which is preliminary data.</text>
</comment>
<dbReference type="Proteomes" id="UP001500552">
    <property type="component" value="Unassembled WGS sequence"/>
</dbReference>
<evidence type="ECO:0000259" key="1">
    <source>
        <dbReference type="PROSITE" id="PS51819"/>
    </source>
</evidence>
<proteinExistence type="predicted"/>
<accession>A0ABP8M0C8</accession>
<evidence type="ECO:0000313" key="2">
    <source>
        <dbReference type="EMBL" id="GAA4440950.1"/>
    </source>
</evidence>
<name>A0ABP8M0C8_9BACT</name>
<dbReference type="PROSITE" id="PS51819">
    <property type="entry name" value="VOC"/>
    <property type="match status" value="1"/>
</dbReference>
<dbReference type="RefSeq" id="WP_345161447.1">
    <property type="nucleotide sequence ID" value="NZ_BAABHC010000029.1"/>
</dbReference>
<dbReference type="Pfam" id="PF00903">
    <property type="entry name" value="Glyoxalase"/>
    <property type="match status" value="1"/>
</dbReference>
<gene>
    <name evidence="2" type="ORF">GCM10023188_38840</name>
</gene>
<dbReference type="Gene3D" id="3.10.180.10">
    <property type="entry name" value="2,3-Dihydroxybiphenyl 1,2-Dioxygenase, domain 1"/>
    <property type="match status" value="1"/>
</dbReference>